<proteinExistence type="predicted"/>
<dbReference type="GeneID" id="17358939"/>
<dbReference type="EMBL" id="GL433836">
    <property type="protein sequence ID" value="EFN59009.1"/>
    <property type="molecule type" value="Genomic_DNA"/>
</dbReference>
<protein>
    <submittedName>
        <fullName evidence="3">Uncharacterized protein</fullName>
    </submittedName>
</protein>
<feature type="compositionally biased region" description="Low complexity" evidence="2">
    <location>
        <begin position="24"/>
        <end position="54"/>
    </location>
</feature>
<dbReference type="RefSeq" id="XP_005851111.1">
    <property type="nucleotide sequence ID" value="XM_005851049.1"/>
</dbReference>
<feature type="coiled-coil region" evidence="1">
    <location>
        <begin position="418"/>
        <end position="452"/>
    </location>
</feature>
<dbReference type="OrthoDB" id="515356at2759"/>
<feature type="coiled-coil region" evidence="1">
    <location>
        <begin position="306"/>
        <end position="354"/>
    </location>
</feature>
<feature type="compositionally biased region" description="Low complexity" evidence="2">
    <location>
        <begin position="1153"/>
        <end position="1169"/>
    </location>
</feature>
<feature type="coiled-coil region" evidence="1">
    <location>
        <begin position="481"/>
        <end position="658"/>
    </location>
</feature>
<feature type="region of interest" description="Disordered" evidence="2">
    <location>
        <begin position="918"/>
        <end position="981"/>
    </location>
</feature>
<organism evidence="4">
    <name type="scientific">Chlorella variabilis</name>
    <name type="common">Green alga</name>
    <dbReference type="NCBI Taxonomy" id="554065"/>
    <lineage>
        <taxon>Eukaryota</taxon>
        <taxon>Viridiplantae</taxon>
        <taxon>Chlorophyta</taxon>
        <taxon>core chlorophytes</taxon>
        <taxon>Trebouxiophyceae</taxon>
        <taxon>Chlorellales</taxon>
        <taxon>Chlorellaceae</taxon>
        <taxon>Chlorella clade</taxon>
        <taxon>Chlorella</taxon>
    </lineage>
</organism>
<feature type="compositionally biased region" description="Low complexity" evidence="2">
    <location>
        <begin position="918"/>
        <end position="947"/>
    </location>
</feature>
<feature type="coiled-coil region" evidence="1">
    <location>
        <begin position="143"/>
        <end position="170"/>
    </location>
</feature>
<feature type="region of interest" description="Disordered" evidence="2">
    <location>
        <begin position="1456"/>
        <end position="1483"/>
    </location>
</feature>
<feature type="region of interest" description="Disordered" evidence="2">
    <location>
        <begin position="1138"/>
        <end position="1169"/>
    </location>
</feature>
<reference evidence="3 4" key="1">
    <citation type="journal article" date="2010" name="Plant Cell">
        <title>The Chlorella variabilis NC64A genome reveals adaptation to photosymbiosis, coevolution with viruses, and cryptic sex.</title>
        <authorList>
            <person name="Blanc G."/>
            <person name="Duncan G."/>
            <person name="Agarkova I."/>
            <person name="Borodovsky M."/>
            <person name="Gurnon J."/>
            <person name="Kuo A."/>
            <person name="Lindquist E."/>
            <person name="Lucas S."/>
            <person name="Pangilinan J."/>
            <person name="Polle J."/>
            <person name="Salamov A."/>
            <person name="Terry A."/>
            <person name="Yamada T."/>
            <person name="Dunigan D.D."/>
            <person name="Grigoriev I.V."/>
            <person name="Claverie J.M."/>
            <person name="Van Etten J.L."/>
        </authorList>
    </citation>
    <scope>NUCLEOTIDE SEQUENCE [LARGE SCALE GENOMIC DNA]</scope>
    <source>
        <strain evidence="3 4">NC64A</strain>
    </source>
</reference>
<feature type="compositionally biased region" description="Low complexity" evidence="2">
    <location>
        <begin position="103"/>
        <end position="120"/>
    </location>
</feature>
<sequence length="1704" mass="178865">MPPGRSGSRKGAPVPLPPPPPPSLVNSSLATTSNSSLANSNSLPSMASLPSLVPTAPGAPSAAPLYDRPPASTMLVTPAAMEEPPAAEEAGSSGPQLRPPSRAPSRGGTAASAARRAASPDFWSHHTAPQLLETSIRNPELKLQLLTRALEESRGKLQQLQRDRAAVSDALGQLCLASGATGKEAAAAARPANPEDDTLLPRRIDLLTAQLQALREAVQAGEAAVTDVQAQHERAALQVVVQQQHREALERQLEEARYTAQQHEQAQHALQVKVGLLEEQLAASADSARRRMEEQLDTFRGDAMTARTLRNKYVDMERQLDTAQRAQHADAEQCSRLAAQVERLQAQLKEATRGQAELGQHLLDKSAALSKLTDEHRSLQAEATALAAHNSQLQAALSASQQRAQQGENLGTGLQAQCQAAQQLQGALHEEAERLKAELQQERGQKHHLQTALAEERLVCASQRAALQGKGEEIASLCVKLDEYSGRIVAAEGALEASERRVEQQGVLLQQVEEASQQARHENSSLRDSLADLAASEARLKQQLEQAEARGAETEAARAALVLTGQEQDTAAARTREHVQTLQASLAEQARQLEQMAALQQQVEGQRQQVADLKGELHAAVVRGQASQAAVDELAAAKQQLERELHKQEILCRRFQEQWNEANVALQTTGKELKAARAGAEAASAQAAQEREDHAAAVEALKQQHAQRRSRNEHLERECRQQAIIIAELQATTISLTARLEATRQHNAALHRYAVAHGAAYGRLAGHSAGLHQLYARQLRWLLQLCRHLDLQVAAALAAADPVAALEADRCCSGGSSSLEAAQTPAALPVVHEAAVAGTHAAGSSAAAVAAAVLSIESLRTELQVSVQLLEQQGGSSEVQQLAAVPDGIAQGLDADLAGLPPSLLTSPRLGLDEGAAMAAAGPESATASNSSSSSSSSRSRLQQSLQPTPASKTSQAAQQQDRTTRIAATTPAKPPSSVLSAQVSQMEAHLQRLVRSGAEHAARAAAAVLLQEQERAARQRAQDLATELTTQLAATQADLDATREQRGQLEGQCQQLAQDLRDAIYSLGQVHAQHQGQAVSWAVRGLKSAGVQTQYCELWESNLGGTAGTCHNSAGAINGTACVAGSGSGNGSVLWAAAQESSSGSSRGGSGEASENGGEADASSGVEVQGQEEAAAARVLPLPALRQAIQDIYRAKAIADIAVARGQRPFLPLADFLAAYLAQQHGAEGAAVQQRAQQLQASVEAHAGVWEVGLFGLAAGMLEEAENWDAAPPGSAPAILVRPPGSSSPSAAAPPPSAAADAVPLVLYHSRRRRGTPSQLQHGEALSSLRRFCGASWLAAFRRSAALCPAGPDQLLHGMAAELHNLALSVPGMEQLAAWVLGGGVGACLPQLDLGLRLAENQVPQLYLLAVESSRLLGLATTPQLYVKSSGEAAAYYLLLPDTARLHGFNGSSADAASDRASSASAEKSSRDDGGERSSSSSAALRLLEAGSTVAGGSQVAAEPRDWQCALVLTSGLVDLLEPGELQAVMAGCLGFHAALTSPAGGSSLAPAASQEGAQLAALCRSMAALATLGTLSALSPDLLARRLPQQMAPFVFSRLRPVLARALRYLALYCDRVAAAATGGWRPVAASIVKQAAGCTVLRDELNLDAVIQQAQELDGATAELLPKALLREEGATVAGAAASLVLLRVRELQKWAAAERR</sequence>
<name>E1Z487_CHLVA</name>
<feature type="compositionally biased region" description="Pro residues" evidence="2">
    <location>
        <begin position="14"/>
        <end position="23"/>
    </location>
</feature>
<dbReference type="Proteomes" id="UP000008141">
    <property type="component" value="Unassembled WGS sequence"/>
</dbReference>
<gene>
    <name evidence="3" type="ORF">CHLNCDRAFT_137675</name>
</gene>
<dbReference type="KEGG" id="cvr:CHLNCDRAFT_137675"/>
<evidence type="ECO:0000313" key="3">
    <source>
        <dbReference type="EMBL" id="EFN59009.1"/>
    </source>
</evidence>
<keyword evidence="1" id="KW-0175">Coiled coil</keyword>
<evidence type="ECO:0000256" key="1">
    <source>
        <dbReference type="SAM" id="Coils"/>
    </source>
</evidence>
<feature type="compositionally biased region" description="Low complexity" evidence="2">
    <location>
        <begin position="78"/>
        <end position="90"/>
    </location>
</feature>
<keyword evidence="4" id="KW-1185">Reference proteome</keyword>
<dbReference type="InParanoid" id="E1Z487"/>
<feature type="compositionally biased region" description="Low complexity" evidence="2">
    <location>
        <begin position="1456"/>
        <end position="1468"/>
    </location>
</feature>
<feature type="coiled-coil region" evidence="1">
    <location>
        <begin position="684"/>
        <end position="732"/>
    </location>
</feature>
<evidence type="ECO:0000313" key="4">
    <source>
        <dbReference type="Proteomes" id="UP000008141"/>
    </source>
</evidence>
<feature type="compositionally biased region" description="Polar residues" evidence="2">
    <location>
        <begin position="948"/>
        <end position="962"/>
    </location>
</feature>
<feature type="region of interest" description="Disordered" evidence="2">
    <location>
        <begin position="1"/>
        <end position="122"/>
    </location>
</feature>
<dbReference type="PANTHER" id="PTHR45615:SF66">
    <property type="entry name" value="CARD DOMAIN-CONTAINING PROTEIN"/>
    <property type="match status" value="1"/>
</dbReference>
<accession>E1Z487</accession>
<dbReference type="PANTHER" id="PTHR45615">
    <property type="entry name" value="MYOSIN HEAVY CHAIN, NON-MUSCLE"/>
    <property type="match status" value="1"/>
</dbReference>
<feature type="coiled-coil region" evidence="1">
    <location>
        <begin position="1019"/>
        <end position="1060"/>
    </location>
</feature>
<feature type="coiled-coil region" evidence="1">
    <location>
        <begin position="204"/>
        <end position="266"/>
    </location>
</feature>
<evidence type="ECO:0000256" key="2">
    <source>
        <dbReference type="SAM" id="MobiDB-lite"/>
    </source>
</evidence>